<feature type="region of interest" description="Disordered" evidence="1">
    <location>
        <begin position="75"/>
        <end position="100"/>
    </location>
</feature>
<reference evidence="2 3" key="1">
    <citation type="submission" date="2019-06" db="EMBL/GenBank/DDBJ databases">
        <title>A chromosomal-level reference genome of Carpinus fangiana (Coryloideae, Betulaceae).</title>
        <authorList>
            <person name="Yang X."/>
            <person name="Wang Z."/>
            <person name="Zhang L."/>
            <person name="Hao G."/>
            <person name="Liu J."/>
            <person name="Yang Y."/>
        </authorList>
    </citation>
    <scope>NUCLEOTIDE SEQUENCE [LARGE SCALE GENOMIC DNA]</scope>
    <source>
        <strain evidence="2">Cfa_2016G</strain>
        <tissue evidence="2">Leaf</tissue>
    </source>
</reference>
<dbReference type="EMBL" id="CM017324">
    <property type="protein sequence ID" value="KAE8039451.1"/>
    <property type="molecule type" value="Genomic_DNA"/>
</dbReference>
<keyword evidence="3" id="KW-1185">Reference proteome</keyword>
<protein>
    <submittedName>
        <fullName evidence="2">Uncharacterized protein</fullName>
    </submittedName>
</protein>
<gene>
    <name evidence="2" type="ORF">FH972_011861</name>
</gene>
<proteinExistence type="predicted"/>
<feature type="compositionally biased region" description="Basic and acidic residues" evidence="1">
    <location>
        <begin position="75"/>
        <end position="94"/>
    </location>
</feature>
<dbReference type="AlphaFoldDB" id="A0A660KUD4"/>
<evidence type="ECO:0000313" key="3">
    <source>
        <dbReference type="Proteomes" id="UP000327013"/>
    </source>
</evidence>
<evidence type="ECO:0000256" key="1">
    <source>
        <dbReference type="SAM" id="MobiDB-lite"/>
    </source>
</evidence>
<accession>A0A660KUD4</accession>
<organism evidence="2 3">
    <name type="scientific">Carpinus fangiana</name>
    <dbReference type="NCBI Taxonomy" id="176857"/>
    <lineage>
        <taxon>Eukaryota</taxon>
        <taxon>Viridiplantae</taxon>
        <taxon>Streptophyta</taxon>
        <taxon>Embryophyta</taxon>
        <taxon>Tracheophyta</taxon>
        <taxon>Spermatophyta</taxon>
        <taxon>Magnoliopsida</taxon>
        <taxon>eudicotyledons</taxon>
        <taxon>Gunneridae</taxon>
        <taxon>Pentapetalae</taxon>
        <taxon>rosids</taxon>
        <taxon>fabids</taxon>
        <taxon>Fagales</taxon>
        <taxon>Betulaceae</taxon>
        <taxon>Carpinus</taxon>
    </lineage>
</organism>
<name>A0A660KUD4_9ROSI</name>
<dbReference type="Proteomes" id="UP000327013">
    <property type="component" value="Chromosome 4"/>
</dbReference>
<evidence type="ECO:0000313" key="2">
    <source>
        <dbReference type="EMBL" id="KAE8039451.1"/>
    </source>
</evidence>
<sequence length="100" mass="11510">MDRDVPPNVLHRLLRLHPRDQEIPDRDHVPAANLAEGVRRGQLRLAARRTPNWASSALCISPNFPIRTWSPEFAGRRRQEERGRRKACGGERNGEYFSSI</sequence>